<dbReference type="NCBIfam" id="TIGR01443">
    <property type="entry name" value="intein_Cterm"/>
    <property type="match status" value="1"/>
</dbReference>
<dbReference type="EMBL" id="RPDH01000003">
    <property type="protein sequence ID" value="RPE05776.1"/>
    <property type="molecule type" value="Genomic_DNA"/>
</dbReference>
<proteinExistence type="predicted"/>
<dbReference type="InterPro" id="IPR030934">
    <property type="entry name" value="Intein_C"/>
</dbReference>
<sequence>MEPREYITYKAMIECEEGSAPGLFTPTYNQTVKINSCKVSTALDKIPLTNIPNFVVCKKTQKPCVPVPTTWEDTYPVKVKGQQTLIGKSCIKCSVGGKIKFQTSGQVPLSPEEEEQLNGMRDDVKKAYDKEQEEKNKPWWKKAGEFIVDCVPVVGPIVSMAKNISEGNWGMALLDVGFLALDVVGVVGAPFTGGASLAGSTALKIGARQAIKAGAKQLAKKAGKEALEAGAKQAAEMISKLSMRSLSKGRLCVFACFPAGTPVAVRNGHKNIEDLRAGDEVWAYNETTGETSLHAISYVWERNVHMLVTIHAGTEKITTTADHPFYADGAWKEAGLLEPGNTLQRRDGKQVVVMAVEFHYNRENAPASLLQTGAGHQLEDIGSADEANENSWKVYNFEVTGAHTYFVGDQEILVHNAGGVCVRAVVKKVSARLRYLGRTPGKGSKTGREVFERMKKTRPPTARIKNGKKQFKSKKDGKWYDLDKADMAHKRDAVDWWNKVARKKGYKPKGKEVREWMLDSKNYYLEHRSYNRSDGASLGKTYLPPFRR</sequence>
<evidence type="ECO:0000313" key="2">
    <source>
        <dbReference type="EMBL" id="RPE05776.1"/>
    </source>
</evidence>
<feature type="domain" description="Hint" evidence="1">
    <location>
        <begin position="254"/>
        <end position="347"/>
    </location>
</feature>
<dbReference type="Proteomes" id="UP000278351">
    <property type="component" value="Unassembled WGS sequence"/>
</dbReference>
<dbReference type="PROSITE" id="PS50817">
    <property type="entry name" value="INTEIN_N_TER"/>
    <property type="match status" value="1"/>
</dbReference>
<reference evidence="2 3" key="1">
    <citation type="submission" date="2018-11" db="EMBL/GenBank/DDBJ databases">
        <title>Chitinophaga lutea sp.nov., isolate from arsenic contaminated soil.</title>
        <authorList>
            <person name="Zong Y."/>
        </authorList>
    </citation>
    <scope>NUCLEOTIDE SEQUENCE [LARGE SCALE GENOMIC DNA]</scope>
    <source>
        <strain evidence="2 3">ZY74</strain>
    </source>
</reference>
<keyword evidence="3" id="KW-1185">Reference proteome</keyword>
<name>A0A3N4PC23_9BACT</name>
<accession>A0A3N4PC23</accession>
<evidence type="ECO:0000313" key="3">
    <source>
        <dbReference type="Proteomes" id="UP000278351"/>
    </source>
</evidence>
<dbReference type="PROSITE" id="PS50818">
    <property type="entry name" value="INTEIN_C_TER"/>
    <property type="match status" value="1"/>
</dbReference>
<dbReference type="InterPro" id="IPR006141">
    <property type="entry name" value="Intein_N"/>
</dbReference>
<dbReference type="InterPro" id="IPR036844">
    <property type="entry name" value="Hint_dom_sf"/>
</dbReference>
<dbReference type="SUPFAM" id="SSF51294">
    <property type="entry name" value="Hedgehog/intein (Hint) domain"/>
    <property type="match status" value="1"/>
</dbReference>
<gene>
    <name evidence="2" type="ORF">EGT74_25775</name>
</gene>
<dbReference type="GO" id="GO:0016539">
    <property type="term" value="P:intein-mediated protein splicing"/>
    <property type="evidence" value="ECO:0007669"/>
    <property type="project" value="InterPro"/>
</dbReference>
<dbReference type="InterPro" id="IPR025460">
    <property type="entry name" value="DUF4280"/>
</dbReference>
<protein>
    <submittedName>
        <fullName evidence="2">DUF4280 domain-containing protein</fullName>
    </submittedName>
</protein>
<dbReference type="OrthoDB" id="619618at2"/>
<dbReference type="AlphaFoldDB" id="A0A3N4PC23"/>
<dbReference type="CDD" id="cd00081">
    <property type="entry name" value="Hint"/>
    <property type="match status" value="1"/>
</dbReference>
<comment type="caution">
    <text evidence="2">The sequence shown here is derived from an EMBL/GenBank/DDBJ whole genome shotgun (WGS) entry which is preliminary data.</text>
</comment>
<dbReference type="Pfam" id="PF07591">
    <property type="entry name" value="PT-HINT"/>
    <property type="match status" value="1"/>
</dbReference>
<evidence type="ECO:0000259" key="1">
    <source>
        <dbReference type="SMART" id="SM00306"/>
    </source>
</evidence>
<dbReference type="RefSeq" id="WP_123849429.1">
    <property type="nucleotide sequence ID" value="NZ_RPDH01000003.1"/>
</dbReference>
<organism evidence="2 3">
    <name type="scientific">Chitinophaga lutea</name>
    <dbReference type="NCBI Taxonomy" id="2488634"/>
    <lineage>
        <taxon>Bacteria</taxon>
        <taxon>Pseudomonadati</taxon>
        <taxon>Bacteroidota</taxon>
        <taxon>Chitinophagia</taxon>
        <taxon>Chitinophagales</taxon>
        <taxon>Chitinophagaceae</taxon>
        <taxon>Chitinophaga</taxon>
    </lineage>
</organism>
<dbReference type="Pfam" id="PF14107">
    <property type="entry name" value="DUF4280"/>
    <property type="match status" value="1"/>
</dbReference>
<dbReference type="SMART" id="SM00306">
    <property type="entry name" value="HintN"/>
    <property type="match status" value="1"/>
</dbReference>
<dbReference type="Gene3D" id="2.170.16.10">
    <property type="entry name" value="Hedgehog/Intein (Hint) domain"/>
    <property type="match status" value="1"/>
</dbReference>
<dbReference type="InterPro" id="IPR003587">
    <property type="entry name" value="Hint_dom_N"/>
</dbReference>